<feature type="coiled-coil region" evidence="1">
    <location>
        <begin position="7"/>
        <end position="51"/>
    </location>
</feature>
<keyword evidence="1" id="KW-0175">Coiled coil</keyword>
<keyword evidence="2" id="KW-0812">Transmembrane</keyword>
<evidence type="ECO:0000256" key="2">
    <source>
        <dbReference type="SAM" id="Phobius"/>
    </source>
</evidence>
<name>A0A9X3WZ46_9BACT</name>
<keyword evidence="2" id="KW-1133">Transmembrane helix</keyword>
<comment type="caution">
    <text evidence="3">The sequence shown here is derived from an EMBL/GenBank/DDBJ whole genome shotgun (WGS) entry which is preliminary data.</text>
</comment>
<dbReference type="EMBL" id="JAGTJJ010000001">
    <property type="protein sequence ID" value="MDC3979620.1"/>
    <property type="molecule type" value="Genomic_DNA"/>
</dbReference>
<keyword evidence="4" id="KW-1185">Reference proteome</keyword>
<evidence type="ECO:0000313" key="4">
    <source>
        <dbReference type="Proteomes" id="UP001151081"/>
    </source>
</evidence>
<evidence type="ECO:0000256" key="1">
    <source>
        <dbReference type="SAM" id="Coils"/>
    </source>
</evidence>
<gene>
    <name evidence="3" type="ORF">KEG57_03845</name>
</gene>
<dbReference type="AlphaFoldDB" id="A0A9X3WZ46"/>
<keyword evidence="2" id="KW-0472">Membrane</keyword>
<organism evidence="3 4">
    <name type="scientific">Polyangium jinanense</name>
    <dbReference type="NCBI Taxonomy" id="2829994"/>
    <lineage>
        <taxon>Bacteria</taxon>
        <taxon>Pseudomonadati</taxon>
        <taxon>Myxococcota</taxon>
        <taxon>Polyangia</taxon>
        <taxon>Polyangiales</taxon>
        <taxon>Polyangiaceae</taxon>
        <taxon>Polyangium</taxon>
    </lineage>
</organism>
<feature type="transmembrane region" description="Helical" evidence="2">
    <location>
        <begin position="145"/>
        <end position="165"/>
    </location>
</feature>
<dbReference type="RefSeq" id="WP_272417947.1">
    <property type="nucleotide sequence ID" value="NZ_JAGTJJ010000001.1"/>
</dbReference>
<evidence type="ECO:0000313" key="3">
    <source>
        <dbReference type="EMBL" id="MDC3979620.1"/>
    </source>
</evidence>
<sequence>MAYRDDEHALQTKKADIEARLAQIEEQRRELEGLSREEAELGKALADVERRLEERRRLPLLSQVQVAAPCPADWNKMVGDEHARFCPSCEKNVYNLSAMTGQEAEQLIREKEGNLCVRYFQRKDGTVMTSDCPVGVRKRRVRRSVAAGVVVAVAGAGAVSAVQFARNYETMLIDERFMRVQHEPKADPPAVAGQVTPEQFLMWEAEEAGKKPVRVKNKITEKP</sequence>
<dbReference type="Proteomes" id="UP001151081">
    <property type="component" value="Unassembled WGS sequence"/>
</dbReference>
<reference evidence="3 4" key="1">
    <citation type="submission" date="2021-04" db="EMBL/GenBank/DDBJ databases">
        <title>Genome analysis of Polyangium sp.</title>
        <authorList>
            <person name="Li Y."/>
            <person name="Wang J."/>
        </authorList>
    </citation>
    <scope>NUCLEOTIDE SEQUENCE [LARGE SCALE GENOMIC DNA]</scope>
    <source>
        <strain evidence="3 4">SDU14</strain>
    </source>
</reference>
<accession>A0A9X3WZ46</accession>
<proteinExistence type="predicted"/>
<protein>
    <submittedName>
        <fullName evidence="3">Uncharacterized protein</fullName>
    </submittedName>
</protein>